<evidence type="ECO:0000256" key="8">
    <source>
        <dbReference type="ARBA" id="ARBA00023128"/>
    </source>
</evidence>
<keyword evidence="8" id="KW-0496">Mitochondrion</keyword>
<dbReference type="GO" id="GO:0008173">
    <property type="term" value="F:RNA methyltransferase activity"/>
    <property type="evidence" value="ECO:0007669"/>
    <property type="project" value="InterPro"/>
</dbReference>
<feature type="domain" description="SAM-dependent MTase RsmB/NOP-type" evidence="12">
    <location>
        <begin position="86"/>
        <end position="432"/>
    </location>
</feature>
<dbReference type="GeneID" id="34622351"/>
<comment type="subcellular location">
    <subcellularLocation>
        <location evidence="1">Mitochondrion</location>
    </subcellularLocation>
</comment>
<dbReference type="PANTHER" id="PTHR22808">
    <property type="entry name" value="NCL1 YEAST -RELATED NOL1/NOP2/FMU SUN DOMAIN-CONTAINING"/>
    <property type="match status" value="1"/>
</dbReference>
<evidence type="ECO:0000256" key="2">
    <source>
        <dbReference type="ARBA" id="ARBA00022552"/>
    </source>
</evidence>
<feature type="binding site" evidence="11">
    <location>
        <begin position="183"/>
        <end position="189"/>
    </location>
    <ligand>
        <name>S-adenosyl-L-methionine</name>
        <dbReference type="ChEBI" id="CHEBI:59789"/>
    </ligand>
</feature>
<sequence>MSVRGGASWSATYCKQYGRDRWNVLLNALADVPTQIAFVAPTISHSALRYLQRKSRFLPCVIPNCFIHDSNAELRMDNESSAPSSSALPTSTALVESNTIGASDAGRSTVHAVATNFPCNNCEHPGASGQGPANRDLNKQVQIVDDDHVIEEAREKTYFLDGASALAAYALGAQPGEVVLDMCAAPGGKSLIISCMITVARVPYYAIGSPSMPYHIRSSEDDEDDQGGLLVCNDASRDRLARLQATMSKFLPEYATAGQRLQFSCADVCKGGSFERFAPYDRILLDAPCSSDRHLLHKGGSAIANWSPSTPKAHAERQLKMLLIASKLLKRNGILLYTTCSLSEAENDAVIEKFLKKAKVNVKILPLFSGEWPPEVRLLDRVAAVQPRTTDLPSVGHSKSAVFSIEKLKHGFAMLPDMSNFGPMYFCKMQITGQ</sequence>
<dbReference type="Pfam" id="PF01189">
    <property type="entry name" value="Methyltr_RsmB-F"/>
    <property type="match status" value="1"/>
</dbReference>
<dbReference type="AlphaFoldDB" id="A0A6P6S1K5"/>
<dbReference type="PANTHER" id="PTHR22808:SF3">
    <property type="entry name" value="5-METHYLCYTOSINE RRNA METHYLTRANSFERASE NSUN4"/>
    <property type="match status" value="1"/>
</dbReference>
<evidence type="ECO:0000256" key="4">
    <source>
        <dbReference type="ARBA" id="ARBA00022679"/>
    </source>
</evidence>
<dbReference type="GO" id="GO:0005762">
    <property type="term" value="C:mitochondrial large ribosomal subunit"/>
    <property type="evidence" value="ECO:0007669"/>
    <property type="project" value="TreeGrafter"/>
</dbReference>
<keyword evidence="7" id="KW-0809">Transit peptide</keyword>
<dbReference type="PRINTS" id="PR02008">
    <property type="entry name" value="RCMTFAMILY"/>
</dbReference>
<gene>
    <name evidence="14" type="primary">LOC34622351</name>
</gene>
<proteinExistence type="inferred from homology"/>
<evidence type="ECO:0000256" key="3">
    <source>
        <dbReference type="ARBA" id="ARBA00022603"/>
    </source>
</evidence>
<evidence type="ECO:0000256" key="7">
    <source>
        <dbReference type="ARBA" id="ARBA00022946"/>
    </source>
</evidence>
<feature type="binding site" evidence="11">
    <location>
        <position position="286"/>
    </location>
    <ligand>
        <name>S-adenosyl-L-methionine</name>
        <dbReference type="ChEBI" id="CHEBI:59789"/>
    </ligand>
</feature>
<evidence type="ECO:0000256" key="1">
    <source>
        <dbReference type="ARBA" id="ARBA00004173"/>
    </source>
</evidence>
<keyword evidence="6 11" id="KW-0694">RNA-binding</keyword>
<feature type="binding site" evidence="11">
    <location>
        <position position="234"/>
    </location>
    <ligand>
        <name>S-adenosyl-L-methionine</name>
        <dbReference type="ChEBI" id="CHEBI:59789"/>
    </ligand>
</feature>
<keyword evidence="13" id="KW-1185">Reference proteome</keyword>
<dbReference type="InterPro" id="IPR023267">
    <property type="entry name" value="RCMT"/>
</dbReference>
<keyword evidence="5 11" id="KW-0949">S-adenosyl-L-methionine</keyword>
<reference evidence="14" key="1">
    <citation type="submission" date="2025-08" db="UniProtKB">
        <authorList>
            <consortium name="RefSeq"/>
        </authorList>
    </citation>
    <scope>IDENTIFICATION</scope>
</reference>
<evidence type="ECO:0000256" key="6">
    <source>
        <dbReference type="ARBA" id="ARBA00022884"/>
    </source>
</evidence>
<keyword evidence="2" id="KW-0698">rRNA processing</keyword>
<dbReference type="GO" id="GO:0031167">
    <property type="term" value="P:rRNA methylation"/>
    <property type="evidence" value="ECO:0007669"/>
    <property type="project" value="TreeGrafter"/>
</dbReference>
<name>A0A6P6S1K5_9EIME</name>
<comment type="similarity">
    <text evidence="11">Belongs to the class I-like SAM-binding methyltransferase superfamily. RsmB/NOP family.</text>
</comment>
<dbReference type="Proteomes" id="UP000515125">
    <property type="component" value="Unplaced"/>
</dbReference>
<feature type="binding site" evidence="11">
    <location>
        <position position="267"/>
    </location>
    <ligand>
        <name>S-adenosyl-L-methionine</name>
        <dbReference type="ChEBI" id="CHEBI:59789"/>
    </ligand>
</feature>
<dbReference type="InterPro" id="IPR049560">
    <property type="entry name" value="MeTrfase_RsmB-F_NOP2_cat"/>
</dbReference>
<dbReference type="InterPro" id="IPR029063">
    <property type="entry name" value="SAM-dependent_MTases_sf"/>
</dbReference>
<evidence type="ECO:0000256" key="11">
    <source>
        <dbReference type="PROSITE-ProRule" id="PRU01023"/>
    </source>
</evidence>
<keyword evidence="4 11" id="KW-0808">Transferase</keyword>
<accession>A0A6P6S1K5</accession>
<evidence type="ECO:0000256" key="9">
    <source>
        <dbReference type="ARBA" id="ARBA00042050"/>
    </source>
</evidence>
<evidence type="ECO:0000259" key="12">
    <source>
        <dbReference type="PROSITE" id="PS51686"/>
    </source>
</evidence>
<keyword evidence="3 11" id="KW-0489">Methyltransferase</keyword>
<dbReference type="InterPro" id="IPR001678">
    <property type="entry name" value="MeTrfase_RsmB-F_NOP2_dom"/>
</dbReference>
<evidence type="ECO:0000313" key="13">
    <source>
        <dbReference type="Proteomes" id="UP000515125"/>
    </source>
</evidence>
<comment type="catalytic activity">
    <reaction evidence="10">
        <text>a cytidine in rRNA + S-adenosyl-L-methionine = a 5-methylcytidine in rRNA + S-adenosyl-L-homocysteine + H(+)</text>
        <dbReference type="Rhea" id="RHEA:61484"/>
        <dbReference type="Rhea" id="RHEA-COMP:15836"/>
        <dbReference type="Rhea" id="RHEA-COMP:15837"/>
        <dbReference type="ChEBI" id="CHEBI:15378"/>
        <dbReference type="ChEBI" id="CHEBI:57856"/>
        <dbReference type="ChEBI" id="CHEBI:59789"/>
        <dbReference type="ChEBI" id="CHEBI:74483"/>
        <dbReference type="ChEBI" id="CHEBI:82748"/>
    </reaction>
</comment>
<dbReference type="PROSITE" id="PS51686">
    <property type="entry name" value="SAM_MT_RSMB_NOP"/>
    <property type="match status" value="1"/>
</dbReference>
<protein>
    <recommendedName>
        <fullName evidence="9">NOL1/NOP2/Sun domain family member 4</fullName>
    </recommendedName>
</protein>
<evidence type="ECO:0000313" key="14">
    <source>
        <dbReference type="RefSeq" id="XP_026193669.1"/>
    </source>
</evidence>
<evidence type="ECO:0000256" key="5">
    <source>
        <dbReference type="ARBA" id="ARBA00022691"/>
    </source>
</evidence>
<dbReference type="OrthoDB" id="427002at2759"/>
<feature type="active site" description="Nucleophile" evidence="11">
    <location>
        <position position="340"/>
    </location>
</feature>
<dbReference type="RefSeq" id="XP_026193669.1">
    <property type="nucleotide sequence ID" value="XM_026337884.1"/>
</dbReference>
<evidence type="ECO:0000256" key="10">
    <source>
        <dbReference type="ARBA" id="ARBA00049302"/>
    </source>
</evidence>
<dbReference type="SUPFAM" id="SSF53335">
    <property type="entry name" value="S-adenosyl-L-methionine-dependent methyltransferases"/>
    <property type="match status" value="1"/>
</dbReference>
<dbReference type="Gene3D" id="3.40.50.150">
    <property type="entry name" value="Vaccinia Virus protein VP39"/>
    <property type="match status" value="1"/>
</dbReference>
<organism evidence="13 14">
    <name type="scientific">Cyclospora cayetanensis</name>
    <dbReference type="NCBI Taxonomy" id="88456"/>
    <lineage>
        <taxon>Eukaryota</taxon>
        <taxon>Sar</taxon>
        <taxon>Alveolata</taxon>
        <taxon>Apicomplexa</taxon>
        <taxon>Conoidasida</taxon>
        <taxon>Coccidia</taxon>
        <taxon>Eucoccidiorida</taxon>
        <taxon>Eimeriorina</taxon>
        <taxon>Eimeriidae</taxon>
        <taxon>Cyclospora</taxon>
    </lineage>
</organism>
<dbReference type="GO" id="GO:0003723">
    <property type="term" value="F:RNA binding"/>
    <property type="evidence" value="ECO:0007669"/>
    <property type="project" value="UniProtKB-UniRule"/>
</dbReference>